<comment type="caution">
    <text evidence="9">The sequence shown here is derived from an EMBL/GenBank/DDBJ whole genome shotgun (WGS) entry which is preliminary data.</text>
</comment>
<feature type="transmembrane region" description="Helical" evidence="7">
    <location>
        <begin position="244"/>
        <end position="264"/>
    </location>
</feature>
<evidence type="ECO:0000256" key="5">
    <source>
        <dbReference type="ARBA" id="ARBA00022989"/>
    </source>
</evidence>
<feature type="transmembrane region" description="Helical" evidence="7">
    <location>
        <begin position="149"/>
        <end position="168"/>
    </location>
</feature>
<organism evidence="9 10">
    <name type="scientific">Tectimicrobiota bacterium</name>
    <dbReference type="NCBI Taxonomy" id="2528274"/>
    <lineage>
        <taxon>Bacteria</taxon>
        <taxon>Pseudomonadati</taxon>
        <taxon>Nitrospinota/Tectimicrobiota group</taxon>
        <taxon>Candidatus Tectimicrobiota</taxon>
    </lineage>
</organism>
<keyword evidence="6 7" id="KW-0472">Membrane</keyword>
<dbReference type="SUPFAM" id="SSF161098">
    <property type="entry name" value="MetI-like"/>
    <property type="match status" value="1"/>
</dbReference>
<evidence type="ECO:0000256" key="4">
    <source>
        <dbReference type="ARBA" id="ARBA00022692"/>
    </source>
</evidence>
<sequence length="279" mass="29955">MTGPLASPVLRAAGAERIYPSASRIPPARRLARYLPPALVILGFLILWQGIVSLGRVDPYILPSPLRILKTLLESWGTILPHLETTLAETLLGFGLGFASGILLAAAIAFSTTVERAFYPLIIASQTIPVIAIAPLLVVWFGYGMLPKIIVTALIVFFPITVNAVDGLRSADRDLINLLRTMLATPAQLFFKVRVPSALPYLFSGTKVGITYSVIGAVIGEWVGAQEGIGYLMIVANAQLQTDLMFASILVLSVLGIVLFALVAGMERLSLKWKFAGGL</sequence>
<dbReference type="GO" id="GO:0005886">
    <property type="term" value="C:plasma membrane"/>
    <property type="evidence" value="ECO:0007669"/>
    <property type="project" value="UniProtKB-SubCell"/>
</dbReference>
<evidence type="ECO:0000256" key="2">
    <source>
        <dbReference type="ARBA" id="ARBA00022448"/>
    </source>
</evidence>
<evidence type="ECO:0000256" key="7">
    <source>
        <dbReference type="RuleBase" id="RU363032"/>
    </source>
</evidence>
<evidence type="ECO:0000256" key="6">
    <source>
        <dbReference type="ARBA" id="ARBA00023136"/>
    </source>
</evidence>
<evidence type="ECO:0000256" key="3">
    <source>
        <dbReference type="ARBA" id="ARBA00022475"/>
    </source>
</evidence>
<feature type="transmembrane region" description="Helical" evidence="7">
    <location>
        <begin position="117"/>
        <end position="143"/>
    </location>
</feature>
<name>A0A932GM48_UNCTE</name>
<feature type="transmembrane region" description="Helical" evidence="7">
    <location>
        <begin position="91"/>
        <end position="110"/>
    </location>
</feature>
<comment type="subcellular location">
    <subcellularLocation>
        <location evidence="1 7">Cell membrane</location>
        <topology evidence="1 7">Multi-pass membrane protein</topology>
    </subcellularLocation>
</comment>
<keyword evidence="4 7" id="KW-0812">Transmembrane</keyword>
<evidence type="ECO:0000313" key="10">
    <source>
        <dbReference type="Proteomes" id="UP000741360"/>
    </source>
</evidence>
<dbReference type="Pfam" id="PF00528">
    <property type="entry name" value="BPD_transp_1"/>
    <property type="match status" value="1"/>
</dbReference>
<feature type="transmembrane region" description="Helical" evidence="7">
    <location>
        <begin position="201"/>
        <end position="224"/>
    </location>
</feature>
<feature type="transmembrane region" description="Helical" evidence="7">
    <location>
        <begin position="34"/>
        <end position="55"/>
    </location>
</feature>
<feature type="domain" description="ABC transmembrane type-1" evidence="8">
    <location>
        <begin position="83"/>
        <end position="263"/>
    </location>
</feature>
<accession>A0A932GM48</accession>
<dbReference type="InterPro" id="IPR035906">
    <property type="entry name" value="MetI-like_sf"/>
</dbReference>
<dbReference type="InterPro" id="IPR000515">
    <property type="entry name" value="MetI-like"/>
</dbReference>
<comment type="similarity">
    <text evidence="7">Belongs to the binding-protein-dependent transport system permease family.</text>
</comment>
<dbReference type="Proteomes" id="UP000741360">
    <property type="component" value="Unassembled WGS sequence"/>
</dbReference>
<protein>
    <submittedName>
        <fullName evidence="9">ABC transporter permease</fullName>
    </submittedName>
</protein>
<dbReference type="PROSITE" id="PS50928">
    <property type="entry name" value="ABC_TM1"/>
    <property type="match status" value="1"/>
</dbReference>
<keyword evidence="2 7" id="KW-0813">Transport</keyword>
<proteinExistence type="inferred from homology"/>
<evidence type="ECO:0000259" key="8">
    <source>
        <dbReference type="PROSITE" id="PS50928"/>
    </source>
</evidence>
<dbReference type="EMBL" id="JACPSX010000005">
    <property type="protein sequence ID" value="MBI3013514.1"/>
    <property type="molecule type" value="Genomic_DNA"/>
</dbReference>
<evidence type="ECO:0000256" key="1">
    <source>
        <dbReference type="ARBA" id="ARBA00004651"/>
    </source>
</evidence>
<dbReference type="AlphaFoldDB" id="A0A932GM48"/>
<dbReference type="GO" id="GO:0055085">
    <property type="term" value="P:transmembrane transport"/>
    <property type="evidence" value="ECO:0007669"/>
    <property type="project" value="InterPro"/>
</dbReference>
<reference evidence="9" key="1">
    <citation type="submission" date="2020-07" db="EMBL/GenBank/DDBJ databases">
        <title>Huge and variable diversity of episymbiotic CPR bacteria and DPANN archaea in groundwater ecosystems.</title>
        <authorList>
            <person name="He C.Y."/>
            <person name="Keren R."/>
            <person name="Whittaker M."/>
            <person name="Farag I.F."/>
            <person name="Doudna J."/>
            <person name="Cate J.H.D."/>
            <person name="Banfield J.F."/>
        </authorList>
    </citation>
    <scope>NUCLEOTIDE SEQUENCE</scope>
    <source>
        <strain evidence="9">NC_groundwater_717_Ag_S-0.2um_59_8</strain>
    </source>
</reference>
<dbReference type="PANTHER" id="PTHR30151:SF20">
    <property type="entry name" value="ABC TRANSPORTER PERMEASE PROTEIN HI_0355-RELATED"/>
    <property type="match status" value="1"/>
</dbReference>
<gene>
    <name evidence="9" type="ORF">HYY65_00280</name>
</gene>
<dbReference type="CDD" id="cd06261">
    <property type="entry name" value="TM_PBP2"/>
    <property type="match status" value="1"/>
</dbReference>
<dbReference type="Gene3D" id="1.10.3720.10">
    <property type="entry name" value="MetI-like"/>
    <property type="match status" value="1"/>
</dbReference>
<evidence type="ECO:0000313" key="9">
    <source>
        <dbReference type="EMBL" id="MBI3013514.1"/>
    </source>
</evidence>
<keyword evidence="3" id="KW-1003">Cell membrane</keyword>
<keyword evidence="5 7" id="KW-1133">Transmembrane helix</keyword>
<dbReference type="PANTHER" id="PTHR30151">
    <property type="entry name" value="ALKANE SULFONATE ABC TRANSPORTER-RELATED, MEMBRANE SUBUNIT"/>
    <property type="match status" value="1"/>
</dbReference>